<dbReference type="EMBL" id="JAAOXG010000002">
    <property type="protein sequence ID" value="NNJ28614.1"/>
    <property type="molecule type" value="Genomic_DNA"/>
</dbReference>
<accession>A0ABX1VKW6</accession>
<keyword evidence="3" id="KW-1185">Reference proteome</keyword>
<dbReference type="Gene3D" id="1.25.40.10">
    <property type="entry name" value="Tetratricopeptide repeat domain"/>
    <property type="match status" value="2"/>
</dbReference>
<dbReference type="SUPFAM" id="SSF48452">
    <property type="entry name" value="TPR-like"/>
    <property type="match status" value="1"/>
</dbReference>
<dbReference type="GO" id="GO:0005524">
    <property type="term" value="F:ATP binding"/>
    <property type="evidence" value="ECO:0007669"/>
    <property type="project" value="UniProtKB-KW"/>
</dbReference>
<dbReference type="Proteomes" id="UP000539052">
    <property type="component" value="Unassembled WGS sequence"/>
</dbReference>
<dbReference type="Pfam" id="PF20720">
    <property type="entry name" value="nSTAND3"/>
    <property type="match status" value="1"/>
</dbReference>
<dbReference type="InterPro" id="IPR011990">
    <property type="entry name" value="TPR-like_helical_dom_sf"/>
</dbReference>
<evidence type="ECO:0000313" key="2">
    <source>
        <dbReference type="EMBL" id="NNJ28614.1"/>
    </source>
</evidence>
<evidence type="ECO:0000259" key="1">
    <source>
        <dbReference type="Pfam" id="PF20720"/>
    </source>
</evidence>
<keyword evidence="2" id="KW-0547">Nucleotide-binding</keyword>
<dbReference type="RefSeq" id="WP_170819970.1">
    <property type="nucleotide sequence ID" value="NZ_JAAOXG010000002.1"/>
</dbReference>
<dbReference type="InterPro" id="IPR027417">
    <property type="entry name" value="P-loop_NTPase"/>
</dbReference>
<protein>
    <submittedName>
        <fullName evidence="2">ATP-binding protein</fullName>
    </submittedName>
</protein>
<reference evidence="2 3" key="1">
    <citation type="submission" date="2020-03" db="EMBL/GenBank/DDBJ databases">
        <title>Genome Sequence of industrial isolate, B5A.</title>
        <authorList>
            <person name="Sharma S."/>
            <person name="Patil P.B."/>
            <person name="Korpole S."/>
        </authorList>
    </citation>
    <scope>NUCLEOTIDE SEQUENCE [LARGE SCALE GENOMIC DNA]</scope>
    <source>
        <strain evidence="2 3">PI-S10-B5A</strain>
    </source>
</reference>
<organism evidence="2 3">
    <name type="scientific">Lacrimispora defluvii</name>
    <dbReference type="NCBI Taxonomy" id="2719233"/>
    <lineage>
        <taxon>Bacteria</taxon>
        <taxon>Bacillati</taxon>
        <taxon>Bacillota</taxon>
        <taxon>Clostridia</taxon>
        <taxon>Lachnospirales</taxon>
        <taxon>Lachnospiraceae</taxon>
        <taxon>Lacrimispora</taxon>
    </lineage>
</organism>
<keyword evidence="2" id="KW-0067">ATP-binding</keyword>
<sequence length="773" mass="88753">MRNRLTFTNVIGVLLENKKKTYPQHQLVRNLFSAYLDDTLTSSDLIVDDNIQYSRWCNGTRPIPMDIIKAYEDDEWDTMEDDFHDKIIPNLINPSNAHLQMQELLKDSIPVIGQRIADELLAIADDSTFFTQVMRYAILNDHHNGNLYSPDLSEHMLSCRVPSHTKEFVGRTTELKLAYSKLDEHSLLFVTGVPGIGKSEFAKMFAAKYKKKYTNIIFLHYAGSLKKCIAGIEFDNDIAEMDEEALFHSHYDILKRLHSDSLIILDNFNVLPKDDGLMREFLKNNYQLLVTTRCRITTFETLDIKELDKGKELTELFYRHCPSAKSEPDIVAEIIDILNAHTLTVCLTALAINASGMEPDELLQELKSCGLNADIREELELYKDESFDQALLIEHLRKLLQINHLSDTEQNILSNLSLLPTSGIRKKSIKNWLQLQSLSDVNHMVQYGFVTEDTENKCISLHPLVQQMALLETLPSVKSCKVLLHTMHGICLVHGLDIRRPEEVLSSLVSINERILIDAPAEYLLLLQDEFPYFEKYGVTDYLSRLVERIESIMQENQISDSRSKALLLDYKAELFYLKKDYANAMKRRKKALDIIAPMLTDDANIQIVSLASNLHNNLANCYLANKDMKNATVEMQKALTIRKEYEALGTMENHDVLQQMGNLVSLLMQGKDFKHAASFLDFYEQIVTDYEETNTFDHGYCQFQRGLLALSTGKVLIAEQHLLLAESIFTNTVGANHEFTRNTYAYLNLLYQKWRKPELADQYKQKYIEAGK</sequence>
<dbReference type="Gene3D" id="3.40.50.300">
    <property type="entry name" value="P-loop containing nucleotide triphosphate hydrolases"/>
    <property type="match status" value="1"/>
</dbReference>
<feature type="domain" description="Novel STAND NTPase 3" evidence="1">
    <location>
        <begin position="172"/>
        <end position="229"/>
    </location>
</feature>
<dbReference type="InterPro" id="IPR049050">
    <property type="entry name" value="nSTAND3"/>
</dbReference>
<dbReference type="SUPFAM" id="SSF52540">
    <property type="entry name" value="P-loop containing nucleoside triphosphate hydrolases"/>
    <property type="match status" value="1"/>
</dbReference>
<evidence type="ECO:0000313" key="3">
    <source>
        <dbReference type="Proteomes" id="UP000539052"/>
    </source>
</evidence>
<comment type="caution">
    <text evidence="2">The sequence shown here is derived from an EMBL/GenBank/DDBJ whole genome shotgun (WGS) entry which is preliminary data.</text>
</comment>
<name>A0ABX1VKW6_9FIRM</name>
<proteinExistence type="predicted"/>
<gene>
    <name evidence="2" type="ORF">G9470_02200</name>
</gene>